<evidence type="ECO:0000313" key="15">
    <source>
        <dbReference type="Proteomes" id="UP000297713"/>
    </source>
</evidence>
<evidence type="ECO:0000256" key="9">
    <source>
        <dbReference type="ARBA" id="ARBA00049563"/>
    </source>
</evidence>
<dbReference type="OrthoDB" id="9776390at2"/>
<evidence type="ECO:0000256" key="6">
    <source>
        <dbReference type="ARBA" id="ARBA00022741"/>
    </source>
</evidence>
<dbReference type="InterPro" id="IPR027417">
    <property type="entry name" value="P-loop_NTPase"/>
</dbReference>
<keyword evidence="15" id="KW-1185">Reference proteome</keyword>
<dbReference type="EC" id="2.5.1.75" evidence="10"/>
<comment type="catalytic activity">
    <reaction evidence="9 10 11">
        <text>adenosine(37) in tRNA + dimethylallyl diphosphate = N(6)-dimethylallyladenosine(37) in tRNA + diphosphate</text>
        <dbReference type="Rhea" id="RHEA:26482"/>
        <dbReference type="Rhea" id="RHEA-COMP:10162"/>
        <dbReference type="Rhea" id="RHEA-COMP:10375"/>
        <dbReference type="ChEBI" id="CHEBI:33019"/>
        <dbReference type="ChEBI" id="CHEBI:57623"/>
        <dbReference type="ChEBI" id="CHEBI:74411"/>
        <dbReference type="ChEBI" id="CHEBI:74415"/>
        <dbReference type="EC" id="2.5.1.75"/>
    </reaction>
</comment>
<dbReference type="Pfam" id="PF01715">
    <property type="entry name" value="IPPT"/>
    <property type="match status" value="1"/>
</dbReference>
<keyword evidence="6 10" id="KW-0547">Nucleotide-binding</keyword>
<evidence type="ECO:0000256" key="8">
    <source>
        <dbReference type="ARBA" id="ARBA00022842"/>
    </source>
</evidence>
<comment type="caution">
    <text evidence="10">Lacks conserved residue(s) required for the propagation of feature annotation.</text>
</comment>
<evidence type="ECO:0000256" key="13">
    <source>
        <dbReference type="RuleBase" id="RU003785"/>
    </source>
</evidence>
<keyword evidence="8 10" id="KW-0460">Magnesium</keyword>
<dbReference type="GO" id="GO:0005524">
    <property type="term" value="F:ATP binding"/>
    <property type="evidence" value="ECO:0007669"/>
    <property type="project" value="UniProtKB-UniRule"/>
</dbReference>
<dbReference type="SUPFAM" id="SSF52540">
    <property type="entry name" value="P-loop containing nucleoside triphosphate hydrolases"/>
    <property type="match status" value="1"/>
</dbReference>
<feature type="region of interest" description="Interaction with substrate tRNA" evidence="10">
    <location>
        <begin position="51"/>
        <end position="54"/>
    </location>
</feature>
<dbReference type="GO" id="GO:0006400">
    <property type="term" value="P:tRNA modification"/>
    <property type="evidence" value="ECO:0007669"/>
    <property type="project" value="TreeGrafter"/>
</dbReference>
<evidence type="ECO:0000256" key="7">
    <source>
        <dbReference type="ARBA" id="ARBA00022840"/>
    </source>
</evidence>
<evidence type="ECO:0000313" key="14">
    <source>
        <dbReference type="EMBL" id="TFE68233.1"/>
    </source>
</evidence>
<dbReference type="InterPro" id="IPR018022">
    <property type="entry name" value="IPT"/>
</dbReference>
<dbReference type="HAMAP" id="MF_00185">
    <property type="entry name" value="IPP_trans"/>
    <property type="match status" value="1"/>
</dbReference>
<dbReference type="InterPro" id="IPR039657">
    <property type="entry name" value="Dimethylallyltransferase"/>
</dbReference>
<protein>
    <recommendedName>
        <fullName evidence="10">tRNA dimethylallyltransferase</fullName>
        <ecNumber evidence="10">2.5.1.75</ecNumber>
    </recommendedName>
    <alternativeName>
        <fullName evidence="10">Dimethylallyl diphosphate:tRNA dimethylallyltransferase</fullName>
        <shortName evidence="10">DMAPP:tRNA dimethylallyltransferase</shortName>
        <shortName evidence="10">DMATase</shortName>
    </alternativeName>
    <alternativeName>
        <fullName evidence="10">Isopentenyl-diphosphate:tRNA isopentenyltransferase</fullName>
        <shortName evidence="10">IPP transferase</shortName>
        <shortName evidence="10">IPPT</shortName>
        <shortName evidence="10">IPTase</shortName>
    </alternativeName>
</protein>
<feature type="binding site" evidence="10">
    <location>
        <begin position="26"/>
        <end position="33"/>
    </location>
    <ligand>
        <name>ATP</name>
        <dbReference type="ChEBI" id="CHEBI:30616"/>
    </ligand>
</feature>
<comment type="similarity">
    <text evidence="3 10 13">Belongs to the IPP transferase family.</text>
</comment>
<evidence type="ECO:0000256" key="2">
    <source>
        <dbReference type="ARBA" id="ARBA00003213"/>
    </source>
</evidence>
<comment type="subunit">
    <text evidence="10">Monomer.</text>
</comment>
<dbReference type="RefSeq" id="WP_134440294.1">
    <property type="nucleotide sequence ID" value="NZ_CP065957.1"/>
</dbReference>
<accession>A0A4Y8PB56</accession>
<comment type="function">
    <text evidence="2 10 12">Catalyzes the transfer of a dimethylallyl group onto the adenine at position 37 in tRNAs that read codons beginning with uridine, leading to the formation of N6-(dimethylallyl)adenosine (i(6)A).</text>
</comment>
<dbReference type="PANTHER" id="PTHR11088:SF60">
    <property type="entry name" value="TRNA DIMETHYLALLYLTRANSFERASE"/>
    <property type="match status" value="1"/>
</dbReference>
<proteinExistence type="inferred from homology"/>
<dbReference type="Proteomes" id="UP000297713">
    <property type="component" value="Unassembled WGS sequence"/>
</dbReference>
<comment type="caution">
    <text evidence="14">The sequence shown here is derived from an EMBL/GenBank/DDBJ whole genome shotgun (WGS) entry which is preliminary data.</text>
</comment>
<evidence type="ECO:0000256" key="3">
    <source>
        <dbReference type="ARBA" id="ARBA00005842"/>
    </source>
</evidence>
<feature type="site" description="Interaction with substrate tRNA" evidence="10">
    <location>
        <position position="139"/>
    </location>
</feature>
<keyword evidence="5 10" id="KW-0819">tRNA processing</keyword>
<dbReference type="Gene3D" id="1.10.20.140">
    <property type="match status" value="1"/>
</dbReference>
<organism evidence="14 15">
    <name type="scientific">Methylacidiphilum caldifontis</name>
    <dbReference type="NCBI Taxonomy" id="2795386"/>
    <lineage>
        <taxon>Bacteria</taxon>
        <taxon>Pseudomonadati</taxon>
        <taxon>Verrucomicrobiota</taxon>
        <taxon>Methylacidiphilae</taxon>
        <taxon>Methylacidiphilales</taxon>
        <taxon>Methylacidiphilaceae</taxon>
        <taxon>Methylacidiphilum (ex Ratnadevi et al. 2023)</taxon>
    </lineage>
</organism>
<dbReference type="GO" id="GO:0052381">
    <property type="term" value="F:tRNA dimethylallyltransferase activity"/>
    <property type="evidence" value="ECO:0007669"/>
    <property type="project" value="UniProtKB-UniRule"/>
</dbReference>
<dbReference type="NCBIfam" id="TIGR00174">
    <property type="entry name" value="miaA"/>
    <property type="match status" value="1"/>
</dbReference>
<evidence type="ECO:0000256" key="11">
    <source>
        <dbReference type="RuleBase" id="RU003783"/>
    </source>
</evidence>
<comment type="cofactor">
    <cofactor evidence="1 10">
        <name>Mg(2+)</name>
        <dbReference type="ChEBI" id="CHEBI:18420"/>
    </cofactor>
</comment>
<dbReference type="EMBL" id="LXQC01000143">
    <property type="protein sequence ID" value="TFE68233.1"/>
    <property type="molecule type" value="Genomic_DNA"/>
</dbReference>
<dbReference type="PANTHER" id="PTHR11088">
    <property type="entry name" value="TRNA DIMETHYLALLYLTRANSFERASE"/>
    <property type="match status" value="1"/>
</dbReference>
<evidence type="ECO:0000256" key="12">
    <source>
        <dbReference type="RuleBase" id="RU003784"/>
    </source>
</evidence>
<feature type="binding site" evidence="10">
    <location>
        <begin position="28"/>
        <end position="33"/>
    </location>
    <ligand>
        <name>substrate</name>
    </ligand>
</feature>
<dbReference type="Gene3D" id="3.40.50.300">
    <property type="entry name" value="P-loop containing nucleotide triphosphate hydrolases"/>
    <property type="match status" value="1"/>
</dbReference>
<evidence type="ECO:0000256" key="1">
    <source>
        <dbReference type="ARBA" id="ARBA00001946"/>
    </source>
</evidence>
<evidence type="ECO:0000256" key="10">
    <source>
        <dbReference type="HAMAP-Rule" id="MF_00185"/>
    </source>
</evidence>
<keyword evidence="7 10" id="KW-0067">ATP-binding</keyword>
<reference evidence="14 15" key="1">
    <citation type="submission" date="2016-05" db="EMBL/GenBank/DDBJ databases">
        <title>Diversity and Homogeneity among Thermoacidophilic Verrucomicrobia Methanotrophs Linked with Geographical Origin.</title>
        <authorList>
            <person name="Erikstad H.-A."/>
            <person name="Smestad N.B."/>
            <person name="Ceballos R.M."/>
            <person name="Birkeland N.-K."/>
        </authorList>
    </citation>
    <scope>NUCLEOTIDE SEQUENCE [LARGE SCALE GENOMIC DNA]</scope>
    <source>
        <strain evidence="14 15">Phi</strain>
    </source>
</reference>
<gene>
    <name evidence="10" type="primary">miaA</name>
    <name evidence="14" type="ORF">A7Q10_00915</name>
</gene>
<keyword evidence="4 10" id="KW-0808">Transferase</keyword>
<dbReference type="AlphaFoldDB" id="A0A4Y8PB56"/>
<evidence type="ECO:0000256" key="5">
    <source>
        <dbReference type="ARBA" id="ARBA00022694"/>
    </source>
</evidence>
<evidence type="ECO:0000256" key="4">
    <source>
        <dbReference type="ARBA" id="ARBA00022679"/>
    </source>
</evidence>
<sequence length="332" mass="38330">MDVDLDRELKLFSNLKTKQPIFFLVGSTGIGKTEIAHRIADELGLSLLALDSMQVYRKLDIGTAKPSTSEQIRYRYGGIDLVDWKESFNAFLYIQAVRDYLNKELNHTHGVLAVGGCGLYFRALTSGLCNAPPANLYLRAELEKLDRNALLEMLIKIDPLAASSIDCSNPRRIIRAIEVKKSSGISLIQWQQLTTSPVISPSLAFWIDRPKPEVETRLRNRIRKMFDEGWEKETLMLLEEGGIEAVEKCKAIGYKLIGRFLLRKEKNRKELEEEICRQQLAYGKRQKTWFKKEPSLRYCLLKNKEEEYRFIKSCIIKINYFIQGNRQNAFPE</sequence>
<name>A0A4Y8PB56_9BACT</name>